<sequence>MKQLSLTPELYAYMLDKSLREHPSLESLRKETSSMQLANMQVAPEQAQFMQFLLHLIRAKNVLELGTFTGYSALAMSLALPDDGRLITCDISAEWTKRAHIFWEEAKQDHKIELRLGRALDSLHALIDEGWEQKFDFIFIDADKTNYVNYYELALKLIQPRGIIAIDNVFWDGKVIDDNETGGQTREIRKLNELIKQDKRVFVSLLPIADGLFLVQRAEPAEK</sequence>
<gene>
    <name evidence="4" type="ORF">LDG_6727</name>
</gene>
<evidence type="ECO:0000256" key="1">
    <source>
        <dbReference type="ARBA" id="ARBA00022603"/>
    </source>
</evidence>
<evidence type="ECO:0000256" key="3">
    <source>
        <dbReference type="ARBA" id="ARBA00022691"/>
    </source>
</evidence>
<dbReference type="InterPro" id="IPR029063">
    <property type="entry name" value="SAM-dependent_MTases_sf"/>
</dbReference>
<evidence type="ECO:0000256" key="2">
    <source>
        <dbReference type="ARBA" id="ARBA00022679"/>
    </source>
</evidence>
<dbReference type="eggNOG" id="COG4122">
    <property type="taxonomic scope" value="Bacteria"/>
</dbReference>
<dbReference type="RefSeq" id="WP_006870657.1">
    <property type="nucleotide sequence ID" value="NZ_JH413817.1"/>
</dbReference>
<dbReference type="OrthoDB" id="9799672at2"/>
<dbReference type="PANTHER" id="PTHR10509">
    <property type="entry name" value="O-METHYLTRANSFERASE-RELATED"/>
    <property type="match status" value="1"/>
</dbReference>
<dbReference type="AlphaFoldDB" id="G9ENA5"/>
<dbReference type="InterPro" id="IPR050362">
    <property type="entry name" value="Cation-dep_OMT"/>
</dbReference>
<protein>
    <recommendedName>
        <fullName evidence="6">O-methyltransferase</fullName>
    </recommendedName>
</protein>
<dbReference type="Pfam" id="PF01596">
    <property type="entry name" value="Methyltransf_3"/>
    <property type="match status" value="1"/>
</dbReference>
<keyword evidence="1" id="KW-0489">Methyltransferase</keyword>
<reference evidence="4 5" key="1">
    <citation type="journal article" date="2011" name="BMC Genomics">
        <title>Insight into cross-talk between intra-amoebal pathogens.</title>
        <authorList>
            <person name="Gimenez G."/>
            <person name="Bertelli C."/>
            <person name="Moliner C."/>
            <person name="Robert C."/>
            <person name="Raoult D."/>
            <person name="Fournier P.E."/>
            <person name="Greub G."/>
        </authorList>
    </citation>
    <scope>NUCLEOTIDE SEQUENCE [LARGE SCALE GENOMIC DNA]</scope>
    <source>
        <strain evidence="4 5">LLAP12</strain>
    </source>
</reference>
<name>G9ENA5_9GAMM</name>
<dbReference type="Gene3D" id="3.40.50.150">
    <property type="entry name" value="Vaccinia Virus protein VP39"/>
    <property type="match status" value="1"/>
</dbReference>
<accession>G9ENA5</accession>
<evidence type="ECO:0008006" key="6">
    <source>
        <dbReference type="Google" id="ProtNLM"/>
    </source>
</evidence>
<dbReference type="PROSITE" id="PS51682">
    <property type="entry name" value="SAM_OMT_I"/>
    <property type="match status" value="1"/>
</dbReference>
<keyword evidence="2" id="KW-0808">Transferase</keyword>
<dbReference type="STRING" id="658187.LDG_6727"/>
<dbReference type="GO" id="GO:0008171">
    <property type="term" value="F:O-methyltransferase activity"/>
    <property type="evidence" value="ECO:0007669"/>
    <property type="project" value="InterPro"/>
</dbReference>
<evidence type="ECO:0000313" key="5">
    <source>
        <dbReference type="Proteomes" id="UP000002770"/>
    </source>
</evidence>
<dbReference type="CDD" id="cd02440">
    <property type="entry name" value="AdoMet_MTases"/>
    <property type="match status" value="1"/>
</dbReference>
<dbReference type="InParanoid" id="G9ENA5"/>
<organism evidence="4 5">
    <name type="scientific">Legionella drancourtii LLAP12</name>
    <dbReference type="NCBI Taxonomy" id="658187"/>
    <lineage>
        <taxon>Bacteria</taxon>
        <taxon>Pseudomonadati</taxon>
        <taxon>Pseudomonadota</taxon>
        <taxon>Gammaproteobacteria</taxon>
        <taxon>Legionellales</taxon>
        <taxon>Legionellaceae</taxon>
        <taxon>Legionella</taxon>
    </lineage>
</organism>
<dbReference type="HOGENOM" id="CLU_067676_5_1_6"/>
<dbReference type="GO" id="GO:0032259">
    <property type="term" value="P:methylation"/>
    <property type="evidence" value="ECO:0007669"/>
    <property type="project" value="UniProtKB-KW"/>
</dbReference>
<dbReference type="EMBL" id="JH413817">
    <property type="protein sequence ID" value="EHL31266.1"/>
    <property type="molecule type" value="Genomic_DNA"/>
</dbReference>
<proteinExistence type="predicted"/>
<evidence type="ECO:0000313" key="4">
    <source>
        <dbReference type="EMBL" id="EHL31266.1"/>
    </source>
</evidence>
<dbReference type="SUPFAM" id="SSF53335">
    <property type="entry name" value="S-adenosyl-L-methionine-dependent methyltransferases"/>
    <property type="match status" value="1"/>
</dbReference>
<dbReference type="GO" id="GO:0008757">
    <property type="term" value="F:S-adenosylmethionine-dependent methyltransferase activity"/>
    <property type="evidence" value="ECO:0007669"/>
    <property type="project" value="TreeGrafter"/>
</dbReference>
<dbReference type="InterPro" id="IPR002935">
    <property type="entry name" value="SAM_O-MeTrfase"/>
</dbReference>
<keyword evidence="5" id="KW-1185">Reference proteome</keyword>
<dbReference type="Proteomes" id="UP000002770">
    <property type="component" value="Unassembled WGS sequence"/>
</dbReference>
<dbReference type="PANTHER" id="PTHR10509:SF14">
    <property type="entry name" value="CAFFEOYL-COA O-METHYLTRANSFERASE 3-RELATED"/>
    <property type="match status" value="1"/>
</dbReference>
<keyword evidence="3" id="KW-0949">S-adenosyl-L-methionine</keyword>